<dbReference type="PANTHER" id="PTHR43796:SF2">
    <property type="entry name" value="CARBOXYNORSPERMIDINE SYNTHASE"/>
    <property type="match status" value="1"/>
</dbReference>
<dbReference type="PANTHER" id="PTHR43796">
    <property type="entry name" value="CARBOXYNORSPERMIDINE SYNTHASE"/>
    <property type="match status" value="1"/>
</dbReference>
<dbReference type="InterPro" id="IPR036291">
    <property type="entry name" value="NAD(P)-bd_dom_sf"/>
</dbReference>
<sequence length="375" mass="40826">MQTAGRVSVSKQVLILGGYGNFGKLISIALAKAHIPIIISGRHANRAEQLASEISAAYAGAQVEAASFDVAAELDANLKKYHPAVVINTCGPFQTADYSVAQACIRNQSHYIDLADAREFVNGITSLNTPAKANDVIVISGASTVPGLSSAVMEKYKDRFKVIESLTYGISPGAKAPRGLATTQGILTYLGKPLKPVRGQTHPRYGWQDLYRQNYPQLGKRWMANIDIPDLDIFPEKYGIQSIRFSAGMESSILHLSMWALSWLVRLGLPINLSAHARGLLSLSSAFDWTGTADGGMHMIIKGKTPQGEDLILQWFLIAKNADGPQIPCVPAILLTKKILAGELRSSGAYTCTGWITLDECLRELKDFSIREYVY</sequence>
<dbReference type="Pfam" id="PF03435">
    <property type="entry name" value="Sacchrp_dh_NADP"/>
    <property type="match status" value="1"/>
</dbReference>
<protein>
    <recommendedName>
        <fullName evidence="1">Saccharopine dehydrogenase NADP binding domain-containing protein</fullName>
    </recommendedName>
</protein>
<dbReference type="KEGG" id="asip:AQUSIP_02310"/>
<evidence type="ECO:0000313" key="2">
    <source>
        <dbReference type="EMBL" id="VVC74957.1"/>
    </source>
</evidence>
<organism evidence="2 3">
    <name type="scientific">Aquicella siphonis</name>
    <dbReference type="NCBI Taxonomy" id="254247"/>
    <lineage>
        <taxon>Bacteria</taxon>
        <taxon>Pseudomonadati</taxon>
        <taxon>Pseudomonadota</taxon>
        <taxon>Gammaproteobacteria</taxon>
        <taxon>Legionellales</taxon>
        <taxon>Coxiellaceae</taxon>
        <taxon>Aquicella</taxon>
    </lineage>
</organism>
<dbReference type="AlphaFoldDB" id="A0A5E4PEV8"/>
<accession>A0A5E4PEV8</accession>
<dbReference type="SUPFAM" id="SSF51735">
    <property type="entry name" value="NAD(P)-binding Rossmann-fold domains"/>
    <property type="match status" value="1"/>
</dbReference>
<dbReference type="Proteomes" id="UP000324194">
    <property type="component" value="Chromosome 1"/>
</dbReference>
<reference evidence="2 3" key="1">
    <citation type="submission" date="2019-08" db="EMBL/GenBank/DDBJ databases">
        <authorList>
            <person name="Guy L."/>
        </authorList>
    </citation>
    <scope>NUCLEOTIDE SEQUENCE [LARGE SCALE GENOMIC DNA]</scope>
    <source>
        <strain evidence="2 3">SGT-108</strain>
    </source>
</reference>
<name>A0A5E4PEV8_9COXI</name>
<dbReference type="Gene3D" id="3.40.50.720">
    <property type="entry name" value="NAD(P)-binding Rossmann-like Domain"/>
    <property type="match status" value="1"/>
</dbReference>
<evidence type="ECO:0000259" key="1">
    <source>
        <dbReference type="Pfam" id="PF03435"/>
    </source>
</evidence>
<dbReference type="EMBL" id="LR699119">
    <property type="protein sequence ID" value="VVC74957.1"/>
    <property type="molecule type" value="Genomic_DNA"/>
</dbReference>
<proteinExistence type="predicted"/>
<evidence type="ECO:0000313" key="3">
    <source>
        <dbReference type="Proteomes" id="UP000324194"/>
    </source>
</evidence>
<gene>
    <name evidence="2" type="ORF">AQUSIP_02310</name>
</gene>
<keyword evidence="3" id="KW-1185">Reference proteome</keyword>
<feature type="domain" description="Saccharopine dehydrogenase NADP binding" evidence="1">
    <location>
        <begin position="13"/>
        <end position="116"/>
    </location>
</feature>
<dbReference type="InterPro" id="IPR005097">
    <property type="entry name" value="Sacchrp_dh_NADP-bd"/>
</dbReference>